<feature type="domain" description="Regulator of ribonuclease activity B" evidence="2">
    <location>
        <begin position="8"/>
        <end position="107"/>
    </location>
</feature>
<feature type="region of interest" description="Disordered" evidence="1">
    <location>
        <begin position="1"/>
        <end position="23"/>
    </location>
</feature>
<comment type="caution">
    <text evidence="3">The sequence shown here is derived from an EMBL/GenBank/DDBJ whole genome shotgun (WGS) entry which is preliminary data.</text>
</comment>
<keyword evidence="4" id="KW-1185">Reference proteome</keyword>
<gene>
    <name evidence="3" type="ORF">J2Z75_001917</name>
</gene>
<dbReference type="Proteomes" id="UP000823786">
    <property type="component" value="Unassembled WGS sequence"/>
</dbReference>
<feature type="compositionally biased region" description="Acidic residues" evidence="1">
    <location>
        <begin position="1"/>
        <end position="10"/>
    </location>
</feature>
<protein>
    <recommendedName>
        <fullName evidence="2">Regulator of ribonuclease activity B domain-containing protein</fullName>
    </recommendedName>
</protein>
<dbReference type="InterPro" id="IPR009671">
    <property type="entry name" value="RraB_dom"/>
</dbReference>
<accession>A0ABS4EKE1</accession>
<name>A0ABS4EKE1_9HYPH</name>
<evidence type="ECO:0000256" key="1">
    <source>
        <dbReference type="SAM" id="MobiDB-lite"/>
    </source>
</evidence>
<evidence type="ECO:0000313" key="3">
    <source>
        <dbReference type="EMBL" id="MBP1858409.1"/>
    </source>
</evidence>
<dbReference type="EMBL" id="JAGGJV010000003">
    <property type="protein sequence ID" value="MBP1858409.1"/>
    <property type="molecule type" value="Genomic_DNA"/>
</dbReference>
<dbReference type="Pfam" id="PF06877">
    <property type="entry name" value="RraB"/>
    <property type="match status" value="1"/>
</dbReference>
<dbReference type="InterPro" id="IPR036701">
    <property type="entry name" value="RraB-like_sf"/>
</dbReference>
<evidence type="ECO:0000259" key="2">
    <source>
        <dbReference type="Pfam" id="PF06877"/>
    </source>
</evidence>
<evidence type="ECO:0000313" key="4">
    <source>
        <dbReference type="Proteomes" id="UP000823786"/>
    </source>
</evidence>
<dbReference type="RefSeq" id="WP_209851025.1">
    <property type="nucleotide sequence ID" value="NZ_JAGGJV010000003.1"/>
</dbReference>
<sequence length="110" mass="12485">MKQDFPDDATGDALRRMHGRGDSLTMPRDIDFSIMFPDEVSAKAFAARIEQHFHTVEYHETGEPGKTKWDVTATRLMLPSYGEIVEMETLLQREADPWGGYIDGWGCFSA</sequence>
<reference evidence="3 4" key="1">
    <citation type="submission" date="2021-03" db="EMBL/GenBank/DDBJ databases">
        <title>Genomic Encyclopedia of Type Strains, Phase IV (KMG-IV): sequencing the most valuable type-strain genomes for metagenomic binning, comparative biology and taxonomic classification.</title>
        <authorList>
            <person name="Goeker M."/>
        </authorList>
    </citation>
    <scope>NUCLEOTIDE SEQUENCE [LARGE SCALE GENOMIC DNA]</scope>
    <source>
        <strain evidence="3 4">DSM 26427</strain>
    </source>
</reference>
<dbReference type="Gene3D" id="3.30.70.970">
    <property type="entry name" value="RraB-like"/>
    <property type="match status" value="1"/>
</dbReference>
<dbReference type="SUPFAM" id="SSF89946">
    <property type="entry name" value="Hypothetical protein VC0424"/>
    <property type="match status" value="1"/>
</dbReference>
<organism evidence="3 4">
    <name type="scientific">Rhizobium herbae</name>
    <dbReference type="NCBI Taxonomy" id="508661"/>
    <lineage>
        <taxon>Bacteria</taxon>
        <taxon>Pseudomonadati</taxon>
        <taxon>Pseudomonadota</taxon>
        <taxon>Alphaproteobacteria</taxon>
        <taxon>Hyphomicrobiales</taxon>
        <taxon>Rhizobiaceae</taxon>
        <taxon>Rhizobium/Agrobacterium group</taxon>
        <taxon>Rhizobium</taxon>
    </lineage>
</organism>
<proteinExistence type="predicted"/>